<dbReference type="InterPro" id="IPR029033">
    <property type="entry name" value="His_PPase_superfam"/>
</dbReference>
<dbReference type="Pfam" id="PF00300">
    <property type="entry name" value="His_Phos_1"/>
    <property type="match status" value="1"/>
</dbReference>
<dbReference type="CDD" id="cd07067">
    <property type="entry name" value="HP_PGM_like"/>
    <property type="match status" value="1"/>
</dbReference>
<dbReference type="GO" id="GO:0005737">
    <property type="term" value="C:cytoplasm"/>
    <property type="evidence" value="ECO:0007669"/>
    <property type="project" value="TreeGrafter"/>
</dbReference>
<dbReference type="PANTHER" id="PTHR48100">
    <property type="entry name" value="BROAD-SPECIFICITY PHOSPHATASE YOR283W-RELATED"/>
    <property type="match status" value="1"/>
</dbReference>
<dbReference type="Gene3D" id="3.40.50.1240">
    <property type="entry name" value="Phosphoglycerate mutase-like"/>
    <property type="match status" value="1"/>
</dbReference>
<dbReference type="RefSeq" id="WP_203723771.1">
    <property type="nucleotide sequence ID" value="NZ_BOMX01000134.1"/>
</dbReference>
<dbReference type="AlphaFoldDB" id="A0A561VIM1"/>
<dbReference type="SMART" id="SM00855">
    <property type="entry name" value="PGAM"/>
    <property type="match status" value="1"/>
</dbReference>
<comment type="caution">
    <text evidence="1">The sequence shown here is derived from an EMBL/GenBank/DDBJ whole genome shotgun (WGS) entry which is preliminary data.</text>
</comment>
<accession>A0A561VIM1</accession>
<dbReference type="EMBL" id="VIWY01000006">
    <property type="protein sequence ID" value="TWG11468.1"/>
    <property type="molecule type" value="Genomic_DNA"/>
</dbReference>
<dbReference type="InterPro" id="IPR050275">
    <property type="entry name" value="PGM_Phosphatase"/>
</dbReference>
<sequence length="223" mass="23907">MPDPLEPRCRLVLVRHGQTPCTVDGLFCGSHDAALSSVGERMTEALARHPALAGVELLLTSPALRARQTARAISRASGLDPQVDDRLRELSFGAWENLRPAEVPDPAAHRRWVRDPAYFAPPGGETGLQVQARVLDLVRDATAGRSAVAVVTHKAPIRLIVAFFLGMPASRYRDIGVVSVGSVTELTIGAGRGDVRVLGDVTHLPQPWRRDPDRAADVLAAAG</sequence>
<dbReference type="PANTHER" id="PTHR48100:SF62">
    <property type="entry name" value="GLUCOSYL-3-PHOSPHOGLYCERATE PHOSPHATASE"/>
    <property type="match status" value="1"/>
</dbReference>
<dbReference type="SUPFAM" id="SSF53254">
    <property type="entry name" value="Phosphoglycerate mutase-like"/>
    <property type="match status" value="1"/>
</dbReference>
<gene>
    <name evidence="1" type="ORF">FHX34_106198</name>
</gene>
<evidence type="ECO:0000313" key="1">
    <source>
        <dbReference type="EMBL" id="TWG11468.1"/>
    </source>
</evidence>
<keyword evidence="2" id="KW-1185">Reference proteome</keyword>
<proteinExistence type="predicted"/>
<dbReference type="GO" id="GO:0016791">
    <property type="term" value="F:phosphatase activity"/>
    <property type="evidence" value="ECO:0007669"/>
    <property type="project" value="TreeGrafter"/>
</dbReference>
<reference evidence="1 2" key="1">
    <citation type="submission" date="2019-06" db="EMBL/GenBank/DDBJ databases">
        <title>Sequencing the genomes of 1000 actinobacteria strains.</title>
        <authorList>
            <person name="Klenk H.-P."/>
        </authorList>
    </citation>
    <scope>NUCLEOTIDE SEQUENCE [LARGE SCALE GENOMIC DNA]</scope>
    <source>
        <strain evidence="1 2">DSM 43866</strain>
    </source>
</reference>
<dbReference type="InterPro" id="IPR013078">
    <property type="entry name" value="His_Pase_superF_clade-1"/>
</dbReference>
<evidence type="ECO:0000313" key="2">
    <source>
        <dbReference type="Proteomes" id="UP000320239"/>
    </source>
</evidence>
<dbReference type="Proteomes" id="UP000320239">
    <property type="component" value="Unassembled WGS sequence"/>
</dbReference>
<protein>
    <submittedName>
        <fullName evidence="1">Putative phosphoglycerate mutase</fullName>
    </submittedName>
</protein>
<name>A0A561VIM1_ACTTI</name>
<organism evidence="1 2">
    <name type="scientific">Actinoplanes teichomyceticus</name>
    <dbReference type="NCBI Taxonomy" id="1867"/>
    <lineage>
        <taxon>Bacteria</taxon>
        <taxon>Bacillati</taxon>
        <taxon>Actinomycetota</taxon>
        <taxon>Actinomycetes</taxon>
        <taxon>Micromonosporales</taxon>
        <taxon>Micromonosporaceae</taxon>
        <taxon>Actinoplanes</taxon>
    </lineage>
</organism>